<dbReference type="PANTHER" id="PTHR32133:SF372">
    <property type="entry name" value="F-BOX DOMAIN-CONTAINING PROTEIN"/>
    <property type="match status" value="1"/>
</dbReference>
<name>A0A8T0WKA4_PANVG</name>
<dbReference type="InterPro" id="IPR036047">
    <property type="entry name" value="F-box-like_dom_sf"/>
</dbReference>
<evidence type="ECO:0000259" key="1">
    <source>
        <dbReference type="Pfam" id="PF00646"/>
    </source>
</evidence>
<dbReference type="Proteomes" id="UP000823388">
    <property type="component" value="Chromosome 1N"/>
</dbReference>
<dbReference type="Pfam" id="PF00646">
    <property type="entry name" value="F-box"/>
    <property type="match status" value="1"/>
</dbReference>
<proteinExistence type="predicted"/>
<accession>A0A8T0WKA4</accession>
<dbReference type="AlphaFoldDB" id="A0A8T0WKA4"/>
<sequence length="353" mass="38900">MAPHLPPPELPDDAVAEILLRLPPDEPGCFFRASLVCKLWQRLLTDAAFLRRYRRFHRTPPLLGFFYTYVFRGRIIPFFTPTTPASPFPQPMLDCRPWFPLDCRHGRGDLTVWDPVTGAREKFCEPDVPSGPFSVAVLCAAAGCDHRDCQGGPFLVVWASTCSNRLAHVCVYSSQVGSWSTSASVRVGVADLLSLNRPAHVGDAIYFMLKNQMGARILKYDLVKHHLSVIEPPESCGKCIFIVPIEDGSLGVAGVRDSGGVEGWKRYRVIELRTLLPADSLLEKPVAPMAVAFAEGVRVIFVDTVVGVFAIDLSSEKARKVCGPGMQYPMIPFMSFYTPDCACGKSPLPVDTN</sequence>
<dbReference type="EMBL" id="CM029038">
    <property type="protein sequence ID" value="KAG2650051.1"/>
    <property type="molecule type" value="Genomic_DNA"/>
</dbReference>
<dbReference type="SUPFAM" id="SSF81383">
    <property type="entry name" value="F-box domain"/>
    <property type="match status" value="1"/>
</dbReference>
<gene>
    <name evidence="2" type="ORF">PVAP13_1NG187500</name>
</gene>
<protein>
    <recommendedName>
        <fullName evidence="1">F-box domain-containing protein</fullName>
    </recommendedName>
</protein>
<evidence type="ECO:0000313" key="3">
    <source>
        <dbReference type="Proteomes" id="UP000823388"/>
    </source>
</evidence>
<comment type="caution">
    <text evidence="2">The sequence shown here is derived from an EMBL/GenBank/DDBJ whole genome shotgun (WGS) entry which is preliminary data.</text>
</comment>
<dbReference type="Gene3D" id="1.20.1280.50">
    <property type="match status" value="1"/>
</dbReference>
<dbReference type="PANTHER" id="PTHR32133">
    <property type="entry name" value="OS07G0120400 PROTEIN"/>
    <property type="match status" value="1"/>
</dbReference>
<keyword evidence="3" id="KW-1185">Reference proteome</keyword>
<organism evidence="2 3">
    <name type="scientific">Panicum virgatum</name>
    <name type="common">Blackwell switchgrass</name>
    <dbReference type="NCBI Taxonomy" id="38727"/>
    <lineage>
        <taxon>Eukaryota</taxon>
        <taxon>Viridiplantae</taxon>
        <taxon>Streptophyta</taxon>
        <taxon>Embryophyta</taxon>
        <taxon>Tracheophyta</taxon>
        <taxon>Spermatophyta</taxon>
        <taxon>Magnoliopsida</taxon>
        <taxon>Liliopsida</taxon>
        <taxon>Poales</taxon>
        <taxon>Poaceae</taxon>
        <taxon>PACMAD clade</taxon>
        <taxon>Panicoideae</taxon>
        <taxon>Panicodae</taxon>
        <taxon>Paniceae</taxon>
        <taxon>Panicinae</taxon>
        <taxon>Panicum</taxon>
        <taxon>Panicum sect. Hiantes</taxon>
    </lineage>
</organism>
<feature type="domain" description="F-box" evidence="1">
    <location>
        <begin position="9"/>
        <end position="50"/>
    </location>
</feature>
<evidence type="ECO:0000313" key="2">
    <source>
        <dbReference type="EMBL" id="KAG2650051.1"/>
    </source>
</evidence>
<reference evidence="2" key="1">
    <citation type="submission" date="2020-05" db="EMBL/GenBank/DDBJ databases">
        <title>WGS assembly of Panicum virgatum.</title>
        <authorList>
            <person name="Lovell J.T."/>
            <person name="Jenkins J."/>
            <person name="Shu S."/>
            <person name="Juenger T.E."/>
            <person name="Schmutz J."/>
        </authorList>
    </citation>
    <scope>NUCLEOTIDE SEQUENCE</scope>
    <source>
        <strain evidence="2">AP13</strain>
    </source>
</reference>
<dbReference type="InterPro" id="IPR001810">
    <property type="entry name" value="F-box_dom"/>
</dbReference>